<accession>A0AA88IU70</accession>
<keyword evidence="2" id="KW-1185">Reference proteome</keyword>
<name>A0AA88IU70_FICCA</name>
<organism evidence="1 2">
    <name type="scientific">Ficus carica</name>
    <name type="common">Common fig</name>
    <dbReference type="NCBI Taxonomy" id="3494"/>
    <lineage>
        <taxon>Eukaryota</taxon>
        <taxon>Viridiplantae</taxon>
        <taxon>Streptophyta</taxon>
        <taxon>Embryophyta</taxon>
        <taxon>Tracheophyta</taxon>
        <taxon>Spermatophyta</taxon>
        <taxon>Magnoliopsida</taxon>
        <taxon>eudicotyledons</taxon>
        <taxon>Gunneridae</taxon>
        <taxon>Pentapetalae</taxon>
        <taxon>rosids</taxon>
        <taxon>fabids</taxon>
        <taxon>Rosales</taxon>
        <taxon>Moraceae</taxon>
        <taxon>Ficeae</taxon>
        <taxon>Ficus</taxon>
    </lineage>
</organism>
<dbReference type="AlphaFoldDB" id="A0AA88IU70"/>
<evidence type="ECO:0000313" key="1">
    <source>
        <dbReference type="EMBL" id="GMN57768.1"/>
    </source>
</evidence>
<proteinExistence type="predicted"/>
<protein>
    <submittedName>
        <fullName evidence="1">Uncharacterized protein</fullName>
    </submittedName>
</protein>
<sequence>MVLASTGQVGSDMIAGFDLEIGAFTSFGEGADEWEHETQRMWPLLEWLRGLLIQPRRHTSGVDQFPRYAVCLWGTSRGWRRPVRQVPCSGLIKGSNDLVTHYPNFLYGGAIRLTSLSCSSLLSEGLSL</sequence>
<evidence type="ECO:0000313" key="2">
    <source>
        <dbReference type="Proteomes" id="UP001187192"/>
    </source>
</evidence>
<gene>
    <name evidence="1" type="ORF">TIFTF001_026873</name>
</gene>
<dbReference type="Proteomes" id="UP001187192">
    <property type="component" value="Unassembled WGS sequence"/>
</dbReference>
<reference evidence="1" key="1">
    <citation type="submission" date="2023-07" db="EMBL/GenBank/DDBJ databases">
        <title>draft genome sequence of fig (Ficus carica).</title>
        <authorList>
            <person name="Takahashi T."/>
            <person name="Nishimura K."/>
        </authorList>
    </citation>
    <scope>NUCLEOTIDE SEQUENCE</scope>
</reference>
<dbReference type="EMBL" id="BTGU01000072">
    <property type="protein sequence ID" value="GMN57768.1"/>
    <property type="molecule type" value="Genomic_DNA"/>
</dbReference>
<comment type="caution">
    <text evidence="1">The sequence shown here is derived from an EMBL/GenBank/DDBJ whole genome shotgun (WGS) entry which is preliminary data.</text>
</comment>